<organism evidence="3">
    <name type="scientific">Placozoa sp. H17 HM-2017</name>
    <dbReference type="NCBI Taxonomy" id="2017600"/>
    <lineage>
        <taxon>Eukaryota</taxon>
        <taxon>Metazoa</taxon>
        <taxon>Placozoa</taxon>
    </lineage>
</organism>
<evidence type="ECO:0000256" key="2">
    <source>
        <dbReference type="SAM" id="Phobius"/>
    </source>
</evidence>
<geneLocation type="mitochondrion" evidence="3"/>
<evidence type="ECO:0000313" key="3">
    <source>
        <dbReference type="EMBL" id="BBI37406.1"/>
    </source>
</evidence>
<accession>A0A7I6N7R3</accession>
<keyword evidence="3" id="KW-0496">Mitochondrion</keyword>
<feature type="compositionally biased region" description="Low complexity" evidence="1">
    <location>
        <begin position="41"/>
        <end position="57"/>
    </location>
</feature>
<feature type="region of interest" description="Disordered" evidence="1">
    <location>
        <begin position="1"/>
        <end position="60"/>
    </location>
</feature>
<evidence type="ECO:0000256" key="1">
    <source>
        <dbReference type="SAM" id="MobiDB-lite"/>
    </source>
</evidence>
<sequence length="121" mass="13140">MRRPKVSFGGPNRWSGARRAPPPLKGSKWTPSLLRGPISSPNGRPGPVGPPGAQGVGTSKTSRWVLSPYIRASRLVSEERSGSGPKNLPAYFPKMYWFVNDNIITIVIITYVLGISTHTAK</sequence>
<keyword evidence="2" id="KW-0472">Membrane</keyword>
<proteinExistence type="predicted"/>
<dbReference type="EMBL" id="LC460470">
    <property type="protein sequence ID" value="BBI37406.1"/>
    <property type="molecule type" value="Genomic_DNA"/>
</dbReference>
<reference evidence="3" key="1">
    <citation type="journal article" date="2020" name="Genome Biol.">
        <title>Mitochondrial genome evolution of placozoans: gene rearrangements and repeat expansions.</title>
        <authorList>
            <person name="Miyazawa H."/>
            <person name="Osigus H.J."/>
            <person name="Rolfes S."/>
            <person name="Kamm K."/>
            <person name="Schierwater B."/>
            <person name="Nakano H."/>
        </authorList>
    </citation>
    <scope>NUCLEOTIDE SEQUENCE</scope>
    <source>
        <strain evidence="3">SKN_2</strain>
    </source>
</reference>
<protein>
    <submittedName>
        <fullName evidence="3">Uncharacterized protein</fullName>
    </submittedName>
</protein>
<keyword evidence="2" id="KW-1133">Transmembrane helix</keyword>
<name>A0A7I6N7R3_9METZ</name>
<keyword evidence="2" id="KW-0812">Transmembrane</keyword>
<feature type="transmembrane region" description="Helical" evidence="2">
    <location>
        <begin position="95"/>
        <end position="115"/>
    </location>
</feature>
<dbReference type="AlphaFoldDB" id="A0A7I6N7R3"/>